<dbReference type="EMBL" id="CP025746">
    <property type="protein sequence ID" value="QAA35332.1"/>
    <property type="molecule type" value="Genomic_DNA"/>
</dbReference>
<accession>A0A3R5VCQ6</accession>
<keyword evidence="2" id="KW-1185">Reference proteome</keyword>
<dbReference type="KEGG" id="cmah:C1I91_17560"/>
<proteinExistence type="predicted"/>
<dbReference type="Proteomes" id="UP000286268">
    <property type="component" value="Chromosome"/>
</dbReference>
<sequence length="60" mass="6578">MITDIANLSITMKQENLSQEVGTELTKKTIDTSKDDAQALIKMMELSVNPNVGIKLDVKA</sequence>
<name>A0A3R5VCQ6_9CLOT</name>
<gene>
    <name evidence="1" type="ORF">C1I91_17560</name>
</gene>
<dbReference type="InterPro" id="IPR025906">
    <property type="entry name" value="YjfB_motility"/>
</dbReference>
<protein>
    <submittedName>
        <fullName evidence="1">Putative motility protein</fullName>
    </submittedName>
</protein>
<evidence type="ECO:0000313" key="1">
    <source>
        <dbReference type="EMBL" id="QAA35332.1"/>
    </source>
</evidence>
<dbReference type="AlphaFoldDB" id="A0A3R5VCQ6"/>
<organism evidence="1 2">
    <name type="scientific">Clostridium manihotivorum</name>
    <dbReference type="NCBI Taxonomy" id="2320868"/>
    <lineage>
        <taxon>Bacteria</taxon>
        <taxon>Bacillati</taxon>
        <taxon>Bacillota</taxon>
        <taxon>Clostridia</taxon>
        <taxon>Eubacteriales</taxon>
        <taxon>Clostridiaceae</taxon>
        <taxon>Clostridium</taxon>
    </lineage>
</organism>
<reference evidence="1 2" key="1">
    <citation type="submission" date="2018-01" db="EMBL/GenBank/DDBJ databases">
        <title>Genome Sequencing and Assembly of Anaerobacter polyendosporus strain CT4.</title>
        <authorList>
            <person name="Tachaapaikoon C."/>
            <person name="Sutheeworapong S."/>
            <person name="Jenjaroenpun P."/>
            <person name="Wongsurawat T."/>
            <person name="Nookeaw I."/>
            <person name="Cheawchanlertfa P."/>
            <person name="Kosugi A."/>
            <person name="Cheevadhanarak S."/>
            <person name="Ratanakhanokchai K."/>
        </authorList>
    </citation>
    <scope>NUCLEOTIDE SEQUENCE [LARGE SCALE GENOMIC DNA]</scope>
    <source>
        <strain evidence="1 2">CT4</strain>
    </source>
</reference>
<dbReference type="Pfam" id="PF14070">
    <property type="entry name" value="YjfB_motility"/>
    <property type="match status" value="1"/>
</dbReference>
<dbReference type="OrthoDB" id="1924973at2"/>
<evidence type="ECO:0000313" key="2">
    <source>
        <dbReference type="Proteomes" id="UP000286268"/>
    </source>
</evidence>